<evidence type="ECO:0000256" key="1">
    <source>
        <dbReference type="ARBA" id="ARBA00004167"/>
    </source>
</evidence>
<name>A0A6B3R0N2_9FLAO</name>
<evidence type="ECO:0000256" key="4">
    <source>
        <dbReference type="ARBA" id="ARBA00023136"/>
    </source>
</evidence>
<keyword evidence="4" id="KW-0472">Membrane</keyword>
<comment type="caution">
    <text evidence="7">The sequence shown here is derived from an EMBL/GenBank/DDBJ whole genome shotgun (WGS) entry which is preliminary data.</text>
</comment>
<dbReference type="Proteomes" id="UP000478505">
    <property type="component" value="Unassembled WGS sequence"/>
</dbReference>
<dbReference type="RefSeq" id="WP_164004826.1">
    <property type="nucleotide sequence ID" value="NZ_JAAIKD010000004.1"/>
</dbReference>
<feature type="domain" description="Translocation and assembly module TamB C-terminal" evidence="6">
    <location>
        <begin position="1173"/>
        <end position="1631"/>
    </location>
</feature>
<dbReference type="Pfam" id="PF04357">
    <property type="entry name" value="TamB"/>
    <property type="match status" value="1"/>
</dbReference>
<feature type="region of interest" description="Disordered" evidence="5">
    <location>
        <begin position="1646"/>
        <end position="1673"/>
    </location>
</feature>
<protein>
    <submittedName>
        <fullName evidence="7">Translocation/assembly module TamB</fullName>
    </submittedName>
</protein>
<organism evidence="7 8">
    <name type="scientific">Psychroflexus aurantiacus</name>
    <dbReference type="NCBI Taxonomy" id="2709310"/>
    <lineage>
        <taxon>Bacteria</taxon>
        <taxon>Pseudomonadati</taxon>
        <taxon>Bacteroidota</taxon>
        <taxon>Flavobacteriia</taxon>
        <taxon>Flavobacteriales</taxon>
        <taxon>Flavobacteriaceae</taxon>
        <taxon>Psychroflexus</taxon>
    </lineage>
</organism>
<accession>A0A6B3R0N2</accession>
<evidence type="ECO:0000256" key="2">
    <source>
        <dbReference type="ARBA" id="ARBA00022692"/>
    </source>
</evidence>
<evidence type="ECO:0000256" key="5">
    <source>
        <dbReference type="SAM" id="MobiDB-lite"/>
    </source>
</evidence>
<dbReference type="InterPro" id="IPR007452">
    <property type="entry name" value="TamB_C"/>
</dbReference>
<evidence type="ECO:0000313" key="7">
    <source>
        <dbReference type="EMBL" id="NEV94099.1"/>
    </source>
</evidence>
<keyword evidence="3" id="KW-1133">Transmembrane helix</keyword>
<sequence length="1673" mass="188865">MLRVLLRIFLGLFIFFILLILFIRSPWGQDIIVGKATDYISEKIDTKFNIGKLYVTFSGNLTLEELYLEDTSQDTLVYSEYLEANVPFRPLLFRDEIQVDFVDWRGLKANIYRKDSVQGFNFQYIIDAFATDADNPPQTQDNSESSFSLSLGSLSFTEFDLSYYDEVTGIDAKLNLGGLELENESLDLENMKFHLSELSLQETSISLSQMQASKTPEEEQKSSLPWILVDEFSLQDVDIHYNSSTEGIASEAYIDDFSFSDLDANLNTQEVALDQWVWKDSRLKLEMKSSAPAKEKAGEAGDSEEAFTWPQWEVNVNEIAFENHQIAFYRNGKRPSKGEFSAEAIAVEKFNFKMKDLTFSKNESLSFKLDDLRFREESGLVLEEFQMLTQFNSKETKLNNVRMRLNNSLLFADLNFKYTTLENLISSPLNSTLEVDVSSIKFNVKDAYVFSPDLRKNKQIQKLAKKNFKGNFEAHGDVETLSISQFNLYWGEKTQLQLKGSLSKFTQAEKFGFNFKNLTAKTIKKDLFEFISEQDLGMSLPESVKLTGDFAKKGANFSTRSQLMTPLGDILLEGYYNSLNAINYKLALDVQSLRLGKLLQNEQLGNLSMQLNSEGKGNTIYELSGELSSKIDSIRWNDYTFSGMEIQGKLKEGTGDVKFDYADKSLKFDFVSTLELDSVSPQVDMKFNLEGINTQELGLTTKDIRAKVLANLQFKGNATQFQLDAQLEDGLVVYDNRPYYLGNFEFSSEVDSTKTLAGISSQFLNGSLKANTNIEGLSKALENHFKNYSEDSISQSPSNRPVNLDANLKFTNSPILSEVFIDGIKQMDTLHASFQFDEEKALLTSALSLPYLNYKDNELEGLRLEVQSEKSYIKFDLGFDKIYAGPLDVAKTQIQGNYEDRLLSLDLDAFKDEEELYSSSVSVKFEDEDLYRIHVSSDQLILNASSWTISDENEIIYQNEKIRTSNFSIHQNSQQIALRDDLDFEKRHLGVTFDNFKLSSLFSYFNPEEKLTSGKLSGNLVLIEPFVSNGLISNLTIEDLKVTEVALGNLALSAVAKPDDDYELDLSLKDAGVDLVVDGVYHTNPAESELHLKIDLNKLEMQTLENFATEYINNSKGDLKGNFSIDGSLEDLDYEGELTFEDAQFNLSRLNTLFRLKDETIKLSKNKLSLDDFTVEDAEGESFTTNGFIGLEKVTNPKFDLSFSAEDFQLINSEAKDNELYFGKLIFSADASLEGDLDFPKVRGNLTIKEKSDLTYIVPESQAGIEEIEGIVVFVNKENPDDILTQQKEEDLKAVLTGIDLKTDIKIQKKSNVKVVFNERTGDNVKVQGGGDFKFSISRTGQMKLLGKYEVTDGIVELNFYDVVKRKFDIAPSSSISWSGNIYNADLDLRAIYRIETSTSALMATQTAGESSVIQNRYKQQLPFLVYLDVGGELMSPELSFQLDMPEDKQGAINGTVYGRVTQVNQQKDLLNKQVFSLLVLNRFYPASGSDGSRGGAASMATENINQAISDQLNRFSDKLTGNTGIKLNFDVDSYTDYQGSTAQERTDLNVSAQKKFFDDRLVVEAGSSVNVQGEQRQAETQPVIGNVSVEYLLTEDGRWKLKGFRKSQYENVIDGQVFVSGIALVFTREFNKFKVLWDKAFRESLKEESLKEKSDSQKKSEDKQKSENNTDG</sequence>
<evidence type="ECO:0000259" key="6">
    <source>
        <dbReference type="Pfam" id="PF04357"/>
    </source>
</evidence>
<evidence type="ECO:0000256" key="3">
    <source>
        <dbReference type="ARBA" id="ARBA00022989"/>
    </source>
</evidence>
<gene>
    <name evidence="7" type="ORF">G3567_08070</name>
</gene>
<dbReference type="GO" id="GO:0009306">
    <property type="term" value="P:protein secretion"/>
    <property type="evidence" value="ECO:0007669"/>
    <property type="project" value="InterPro"/>
</dbReference>
<proteinExistence type="predicted"/>
<comment type="subcellular location">
    <subcellularLocation>
        <location evidence="1">Membrane</location>
        <topology evidence="1">Single-pass membrane protein</topology>
    </subcellularLocation>
</comment>
<keyword evidence="2" id="KW-0812">Transmembrane</keyword>
<reference evidence="7 8" key="1">
    <citation type="submission" date="2020-02" db="EMBL/GenBank/DDBJ databases">
        <title>Flavobacteriaceae Psychroflexus bacterium YR1-1, complete genome.</title>
        <authorList>
            <person name="Li Y."/>
            <person name="Wu S."/>
        </authorList>
    </citation>
    <scope>NUCLEOTIDE SEQUENCE [LARGE SCALE GENOMIC DNA]</scope>
    <source>
        <strain evidence="7 8">YR1-1</strain>
    </source>
</reference>
<keyword evidence="8" id="KW-1185">Reference proteome</keyword>
<evidence type="ECO:0000313" key="8">
    <source>
        <dbReference type="Proteomes" id="UP000478505"/>
    </source>
</evidence>
<dbReference type="EMBL" id="JAAIKD010000004">
    <property type="protein sequence ID" value="NEV94099.1"/>
    <property type="molecule type" value="Genomic_DNA"/>
</dbReference>
<dbReference type="GO" id="GO:0005886">
    <property type="term" value="C:plasma membrane"/>
    <property type="evidence" value="ECO:0007669"/>
    <property type="project" value="InterPro"/>
</dbReference>